<comment type="cofactor">
    <cofactor evidence="1">
        <name>pantetheine 4'-phosphate</name>
        <dbReference type="ChEBI" id="CHEBI:47942"/>
    </cofactor>
</comment>
<proteinExistence type="predicted"/>
<dbReference type="SUPFAM" id="SSF47336">
    <property type="entry name" value="ACP-like"/>
    <property type="match status" value="1"/>
</dbReference>
<keyword evidence="2" id="KW-0596">Phosphopantetheine</keyword>
<gene>
    <name evidence="6" type="ORF">GCM10022419_079130</name>
</gene>
<keyword evidence="3" id="KW-0597">Phosphoprotein</keyword>
<dbReference type="SMART" id="SM00823">
    <property type="entry name" value="PKS_PP"/>
    <property type="match status" value="1"/>
</dbReference>
<dbReference type="InterPro" id="IPR023213">
    <property type="entry name" value="CAT-like_dom_sf"/>
</dbReference>
<dbReference type="InterPro" id="IPR001242">
    <property type="entry name" value="Condensation_dom"/>
</dbReference>
<dbReference type="InterPro" id="IPR006162">
    <property type="entry name" value="Ppantetheine_attach_site"/>
</dbReference>
<evidence type="ECO:0000313" key="6">
    <source>
        <dbReference type="EMBL" id="GAA3585369.1"/>
    </source>
</evidence>
<dbReference type="Pfam" id="PF00550">
    <property type="entry name" value="PP-binding"/>
    <property type="match status" value="1"/>
</dbReference>
<dbReference type="InterPro" id="IPR009081">
    <property type="entry name" value="PP-bd_ACP"/>
</dbReference>
<evidence type="ECO:0000256" key="1">
    <source>
        <dbReference type="ARBA" id="ARBA00001957"/>
    </source>
</evidence>
<evidence type="ECO:0000256" key="3">
    <source>
        <dbReference type="ARBA" id="ARBA00022553"/>
    </source>
</evidence>
<sequence>MDQVRPEAGVAYNMPFAWTVHGAADLEALRRAFDWLTERHPIFRTTYAHVRGTPVQRVSPTGRAAFRVLDVDAGQDVAALLDAEARRPFDLARGPVYRVTVVRAPGRPPVLLWVTHHIAIDGWSLFQLLEELGQAYAAFAGGGTSGASGALGIPGVSGISGISGVSGALGVPGASGVPGVRAPGATYADHVLWQAAMLAGPEGRRLERYWSGLLGDRPPVLRLPADRPRPADQSFNGAAHALRLDSALSAAVAGLAAASGTTLYTALLTGFQLLLGRAAGQDDFLLGTWASGRSRPEFAGTVGYFVNPVVLRADLSGDPGFATALGRARGSVLDALDHQDYPFPLLVERLGVERDPSRSPLFDVAFTLRASQRGEIERARSGHASPLGAAAPGERGMLVRLGDLELTTFPLGQRTIRFDLEMELISGGEGTSGLLRYNTDLFDAGTTAWLAGNYVRLLADAAAHPERPLSALDWAPHPRHATLRKPAAPAPDAETRPAAPGSAPASGGEVRPRAGTDVGGSGGEVAELVGVVIDIWTRVLGLDAEEIDQHADFFSCGGHSLAAVQVAMELQSRLGVQVSISDIFHHLTPAELAHWLSTPADSGPVPTPREPGADHPLSYAQESLWILHQLAPESLAYNAPHAFRLRGPLDVAALERALGRVVAGHEALRTTYAATRQGPVQRVAEPVPFVLPVVDTADPLERVMEEYRRPFDLSAGPPVRPILYRVSPVEHVLLFLVHHIAFDGWSAAIFWRELGEHYRAADAGDPAPAAPRVQCVDYARWERAALSGERLDRLTGYWRERLAGADGPPLPTDFPRPRRPRFEGAQQVFDLPADVRELCLATGTTPHMVYLAAFQLWLSRHTGSPDVVTGSVVSGRARAEVAGLIGHFVNTVAVRTDLSGATTFTDLLLRVRSGLLGAYEHQELPLSLLTSRLGLGRRQPFDALFTLHDQRLIESADDGLPGVSAERLAIPLGTAQFDLALEVTDLGGHAHAVLEYDTALFRPETVATLAADLRQLVTDVVTCPDIPLPA</sequence>
<dbReference type="PROSITE" id="PS50075">
    <property type="entry name" value="CARRIER"/>
    <property type="match status" value="1"/>
</dbReference>
<accession>A0ABP6YMG3</accession>
<dbReference type="Proteomes" id="UP001500630">
    <property type="component" value="Unassembled WGS sequence"/>
</dbReference>
<protein>
    <recommendedName>
        <fullName evidence="5">Carrier domain-containing protein</fullName>
    </recommendedName>
</protein>
<organism evidence="6 7">
    <name type="scientific">Nonomuraea rosea</name>
    <dbReference type="NCBI Taxonomy" id="638574"/>
    <lineage>
        <taxon>Bacteria</taxon>
        <taxon>Bacillati</taxon>
        <taxon>Actinomycetota</taxon>
        <taxon>Actinomycetes</taxon>
        <taxon>Streptosporangiales</taxon>
        <taxon>Streptosporangiaceae</taxon>
        <taxon>Nonomuraea</taxon>
    </lineage>
</organism>
<dbReference type="EMBL" id="BAABDQ010000022">
    <property type="protein sequence ID" value="GAA3585369.1"/>
    <property type="molecule type" value="Genomic_DNA"/>
</dbReference>
<evidence type="ECO:0000313" key="7">
    <source>
        <dbReference type="Proteomes" id="UP001500630"/>
    </source>
</evidence>
<reference evidence="7" key="1">
    <citation type="journal article" date="2019" name="Int. J. Syst. Evol. Microbiol.">
        <title>The Global Catalogue of Microorganisms (GCM) 10K type strain sequencing project: providing services to taxonomists for standard genome sequencing and annotation.</title>
        <authorList>
            <consortium name="The Broad Institute Genomics Platform"/>
            <consortium name="The Broad Institute Genome Sequencing Center for Infectious Disease"/>
            <person name="Wu L."/>
            <person name="Ma J."/>
        </authorList>
    </citation>
    <scope>NUCLEOTIDE SEQUENCE [LARGE SCALE GENOMIC DNA]</scope>
    <source>
        <strain evidence="7">JCM 17326</strain>
    </source>
</reference>
<dbReference type="PANTHER" id="PTHR45527:SF1">
    <property type="entry name" value="FATTY ACID SYNTHASE"/>
    <property type="match status" value="1"/>
</dbReference>
<dbReference type="Gene3D" id="3.30.559.10">
    <property type="entry name" value="Chloramphenicol acetyltransferase-like domain"/>
    <property type="match status" value="2"/>
</dbReference>
<evidence type="ECO:0000256" key="2">
    <source>
        <dbReference type="ARBA" id="ARBA00022450"/>
    </source>
</evidence>
<dbReference type="Gene3D" id="1.10.1200.10">
    <property type="entry name" value="ACP-like"/>
    <property type="match status" value="1"/>
</dbReference>
<name>A0ABP6YMG3_9ACTN</name>
<dbReference type="Pfam" id="PF00668">
    <property type="entry name" value="Condensation"/>
    <property type="match status" value="3"/>
</dbReference>
<feature type="compositionally biased region" description="Low complexity" evidence="4">
    <location>
        <begin position="497"/>
        <end position="508"/>
    </location>
</feature>
<feature type="domain" description="Carrier" evidence="5">
    <location>
        <begin position="523"/>
        <end position="600"/>
    </location>
</feature>
<evidence type="ECO:0000259" key="5">
    <source>
        <dbReference type="PROSITE" id="PS50075"/>
    </source>
</evidence>
<keyword evidence="7" id="KW-1185">Reference proteome</keyword>
<feature type="region of interest" description="Disordered" evidence="4">
    <location>
        <begin position="481"/>
        <end position="521"/>
    </location>
</feature>
<evidence type="ECO:0000256" key="4">
    <source>
        <dbReference type="SAM" id="MobiDB-lite"/>
    </source>
</evidence>
<dbReference type="SUPFAM" id="SSF52777">
    <property type="entry name" value="CoA-dependent acyltransferases"/>
    <property type="match status" value="4"/>
</dbReference>
<comment type="caution">
    <text evidence="6">The sequence shown here is derived from an EMBL/GenBank/DDBJ whole genome shotgun (WGS) entry which is preliminary data.</text>
</comment>
<dbReference type="Gene3D" id="3.30.559.30">
    <property type="entry name" value="Nonribosomal peptide synthetase, condensation domain"/>
    <property type="match status" value="2"/>
</dbReference>
<dbReference type="PROSITE" id="PS00012">
    <property type="entry name" value="PHOSPHOPANTETHEINE"/>
    <property type="match status" value="1"/>
</dbReference>
<dbReference type="InterPro" id="IPR020806">
    <property type="entry name" value="PKS_PP-bd"/>
</dbReference>
<dbReference type="PANTHER" id="PTHR45527">
    <property type="entry name" value="NONRIBOSOMAL PEPTIDE SYNTHETASE"/>
    <property type="match status" value="1"/>
</dbReference>
<dbReference type="CDD" id="cd19531">
    <property type="entry name" value="LCL_NRPS-like"/>
    <property type="match status" value="2"/>
</dbReference>
<dbReference type="InterPro" id="IPR036736">
    <property type="entry name" value="ACP-like_sf"/>
</dbReference>